<feature type="transmembrane region" description="Helical" evidence="1">
    <location>
        <begin position="22"/>
        <end position="41"/>
    </location>
</feature>
<dbReference type="AlphaFoldDB" id="A0A6C0DLA3"/>
<keyword evidence="1" id="KW-0812">Transmembrane</keyword>
<reference evidence="2" key="1">
    <citation type="journal article" date="2020" name="Nature">
        <title>Giant virus diversity and host interactions through global metagenomics.</title>
        <authorList>
            <person name="Schulz F."/>
            <person name="Roux S."/>
            <person name="Paez-Espino D."/>
            <person name="Jungbluth S."/>
            <person name="Walsh D.A."/>
            <person name="Denef V.J."/>
            <person name="McMahon K.D."/>
            <person name="Konstantinidis K.T."/>
            <person name="Eloe-Fadrosh E.A."/>
            <person name="Kyrpides N.C."/>
            <person name="Woyke T."/>
        </authorList>
    </citation>
    <scope>NUCLEOTIDE SEQUENCE</scope>
    <source>
        <strain evidence="2">GVMAG-M-3300023174-30</strain>
    </source>
</reference>
<keyword evidence="1" id="KW-1133">Transmembrane helix</keyword>
<keyword evidence="1" id="KW-0472">Membrane</keyword>
<name>A0A6C0DLA3_9ZZZZ</name>
<evidence type="ECO:0000256" key="1">
    <source>
        <dbReference type="SAM" id="Phobius"/>
    </source>
</evidence>
<sequence>MYLTIINSFYDILTKKISGVELLLNISFILIIGVIIYIFYWHSINRKISKLNRCKIALRSDGGLYNLYGLYNDTKLYRVRYDNSTKHNVSVTCTCPTGNTPNTFKLPVYNGDTKQTENFTKYCMCDKVYDNDNSKITFNGDNFLTSYYASYMKNPNKYAELDAPEFPHS</sequence>
<protein>
    <submittedName>
        <fullName evidence="2">Uncharacterized protein</fullName>
    </submittedName>
</protein>
<dbReference type="EMBL" id="MN739643">
    <property type="protein sequence ID" value="QHT17738.1"/>
    <property type="molecule type" value="Genomic_DNA"/>
</dbReference>
<organism evidence="2">
    <name type="scientific">viral metagenome</name>
    <dbReference type="NCBI Taxonomy" id="1070528"/>
    <lineage>
        <taxon>unclassified sequences</taxon>
        <taxon>metagenomes</taxon>
        <taxon>organismal metagenomes</taxon>
    </lineage>
</organism>
<proteinExistence type="predicted"/>
<evidence type="ECO:0000313" key="2">
    <source>
        <dbReference type="EMBL" id="QHT17738.1"/>
    </source>
</evidence>
<accession>A0A6C0DLA3</accession>